<proteinExistence type="predicted"/>
<dbReference type="SUPFAM" id="SSF160719">
    <property type="entry name" value="gpW/gp25-like"/>
    <property type="match status" value="1"/>
</dbReference>
<evidence type="ECO:0000259" key="1">
    <source>
        <dbReference type="Pfam" id="PF04965"/>
    </source>
</evidence>
<accession>A0A3B0WR02</accession>
<dbReference type="NCBIfam" id="TIGR03357">
    <property type="entry name" value="VI_zyme"/>
    <property type="match status" value="1"/>
</dbReference>
<reference evidence="2" key="1">
    <citation type="submission" date="2018-06" db="EMBL/GenBank/DDBJ databases">
        <authorList>
            <person name="Zhirakovskaya E."/>
        </authorList>
    </citation>
    <scope>NUCLEOTIDE SEQUENCE</scope>
</reference>
<dbReference type="EMBL" id="UOFF01000015">
    <property type="protein sequence ID" value="VAW53127.1"/>
    <property type="molecule type" value="Genomic_DNA"/>
</dbReference>
<feature type="domain" description="IraD/Gp25-like" evidence="1">
    <location>
        <begin position="39"/>
        <end position="142"/>
    </location>
</feature>
<dbReference type="Pfam" id="PF04965">
    <property type="entry name" value="GPW_gp25"/>
    <property type="match status" value="1"/>
</dbReference>
<sequence length="169" mass="19438">MTSLRNKDNLQISLLDRLTDDQPEISSEPRDKRGFSQAKLRENILRDLNWLFNSSNLATVENLEEFPEVESSVLNYGMPDFTGHTVSGINVPEIERLLKKAIFDFEPRIIRRSIKVKLNLDEKNMGQNAMTFDIEGELWAEPLPLQIYLRTMLDLDVGDVKVYDYSGSS</sequence>
<dbReference type="InterPro" id="IPR007048">
    <property type="entry name" value="IraD/Gp25-like"/>
</dbReference>
<evidence type="ECO:0000313" key="2">
    <source>
        <dbReference type="EMBL" id="VAW53127.1"/>
    </source>
</evidence>
<name>A0A3B0WR02_9ZZZZ</name>
<dbReference type="PANTHER" id="PTHR38595">
    <property type="entry name" value="CYTOPLASMIC PROTEIN-RELATED"/>
    <property type="match status" value="1"/>
</dbReference>
<dbReference type="InterPro" id="IPR017737">
    <property type="entry name" value="TssE1-like"/>
</dbReference>
<dbReference type="InterPro" id="IPR053176">
    <property type="entry name" value="T6SS_TssE1-like"/>
</dbReference>
<gene>
    <name evidence="2" type="ORF">MNBD_GAMMA07-1217</name>
</gene>
<organism evidence="2">
    <name type="scientific">hydrothermal vent metagenome</name>
    <dbReference type="NCBI Taxonomy" id="652676"/>
    <lineage>
        <taxon>unclassified sequences</taxon>
        <taxon>metagenomes</taxon>
        <taxon>ecological metagenomes</taxon>
    </lineage>
</organism>
<dbReference type="PANTHER" id="PTHR38595:SF1">
    <property type="entry name" value="TYPE VI SECRETION SYSTEM COMPONENT TSSE1"/>
    <property type="match status" value="1"/>
</dbReference>
<protein>
    <submittedName>
        <fullName evidence="2">Uncharacterized protein ImpF</fullName>
    </submittedName>
</protein>
<dbReference type="AlphaFoldDB" id="A0A3B0WR02"/>